<comment type="caution">
    <text evidence="2">The sequence shown here is derived from an EMBL/GenBank/DDBJ whole genome shotgun (WGS) entry which is preliminary data.</text>
</comment>
<proteinExistence type="predicted"/>
<reference evidence="2" key="1">
    <citation type="journal article" date="2020" name="BMC Genomics">
        <title>Correction to: Identification and distribution of gene clusters required for synthesis of sphingolipid metabolism inhibitors in diverse species of the filamentous fungus Fusarium.</title>
        <authorList>
            <person name="Kim H.S."/>
            <person name="Lohmar J.M."/>
            <person name="Busman M."/>
            <person name="Brown D.W."/>
            <person name="Naumann T.A."/>
            <person name="Divon H.H."/>
            <person name="Lysoe E."/>
            <person name="Uhlig S."/>
            <person name="Proctor R.H."/>
        </authorList>
    </citation>
    <scope>NUCLEOTIDE SEQUENCE</scope>
    <source>
        <strain evidence="2">NRRL 45417</strain>
    </source>
</reference>
<feature type="region of interest" description="Disordered" evidence="1">
    <location>
        <begin position="1"/>
        <end position="25"/>
    </location>
</feature>
<reference evidence="2" key="2">
    <citation type="submission" date="2020-05" db="EMBL/GenBank/DDBJ databases">
        <authorList>
            <person name="Kim H.-S."/>
            <person name="Proctor R.H."/>
            <person name="Brown D.W."/>
        </authorList>
    </citation>
    <scope>NUCLEOTIDE SEQUENCE</scope>
    <source>
        <strain evidence="2">NRRL 45417</strain>
    </source>
</reference>
<evidence type="ECO:0000313" key="3">
    <source>
        <dbReference type="Proteomes" id="UP000604273"/>
    </source>
</evidence>
<dbReference type="EMBL" id="JABFAI010000276">
    <property type="protein sequence ID" value="KAF4947838.1"/>
    <property type="molecule type" value="Genomic_DNA"/>
</dbReference>
<accession>A0A8H4WR73</accession>
<name>A0A8H4WR73_9HYPO</name>
<dbReference type="OrthoDB" id="3728558at2759"/>
<organism evidence="2 3">
    <name type="scientific">Fusarium gaditjirri</name>
    <dbReference type="NCBI Taxonomy" id="282569"/>
    <lineage>
        <taxon>Eukaryota</taxon>
        <taxon>Fungi</taxon>
        <taxon>Dikarya</taxon>
        <taxon>Ascomycota</taxon>
        <taxon>Pezizomycotina</taxon>
        <taxon>Sordariomycetes</taxon>
        <taxon>Hypocreomycetidae</taxon>
        <taxon>Hypocreales</taxon>
        <taxon>Nectriaceae</taxon>
        <taxon>Fusarium</taxon>
        <taxon>Fusarium nisikadoi species complex</taxon>
    </lineage>
</organism>
<dbReference type="Proteomes" id="UP000604273">
    <property type="component" value="Unassembled WGS sequence"/>
</dbReference>
<protein>
    <submittedName>
        <fullName evidence="2">Uncharacterized protein</fullName>
    </submittedName>
</protein>
<dbReference type="AlphaFoldDB" id="A0A8H4WR73"/>
<keyword evidence="3" id="KW-1185">Reference proteome</keyword>
<evidence type="ECO:0000256" key="1">
    <source>
        <dbReference type="SAM" id="MobiDB-lite"/>
    </source>
</evidence>
<sequence>MAQFIPHFQTSARPPPPQATRDTVTTPQGTTVVTSWNRLSGEIRHYILGFLSHQNRRKHIYAAVYREWRTFMEEKNFGNLTICRHGLTGLENLGPQSRTAIRHLWFNMHLTGMCLISHGHAIRLLELPPQVIDLESREQIEKEYKVADIPGVHRTPLAYRRLN</sequence>
<evidence type="ECO:0000313" key="2">
    <source>
        <dbReference type="EMBL" id="KAF4947838.1"/>
    </source>
</evidence>
<gene>
    <name evidence="2" type="ORF">FGADI_10117</name>
</gene>